<evidence type="ECO:0000313" key="2">
    <source>
        <dbReference type="Proteomes" id="UP000014622"/>
    </source>
</evidence>
<accession>A0AB73AA80</accession>
<protein>
    <submittedName>
        <fullName evidence="1">Uncharacterized protein</fullName>
    </submittedName>
</protein>
<comment type="caution">
    <text evidence="1">The sequence shown here is derived from an EMBL/GenBank/DDBJ whole genome shotgun (WGS) entry which is preliminary data.</text>
</comment>
<gene>
    <name evidence="1" type="ORF">D356_01176</name>
</gene>
<sequence length="46" mass="5408">MISDFTDEKLDIFTKLFDITETTKLVSTIVTNDMKSRFQMNYAIEI</sequence>
<reference evidence="1 2" key="1">
    <citation type="submission" date="2013-06" db="EMBL/GenBank/DDBJ databases">
        <authorList>
            <person name="Weinstock G."/>
            <person name="Sodergren E."/>
            <person name="Lobos E.A."/>
            <person name="Fulton L."/>
            <person name="Fulton R."/>
            <person name="Courtney L."/>
            <person name="Fronick C."/>
            <person name="O'Laughlin M."/>
            <person name="Godfrey J."/>
            <person name="Wilson R.M."/>
            <person name="Miner T."/>
            <person name="Farmer C."/>
            <person name="Delehaunty K."/>
            <person name="Cordes M."/>
            <person name="Minx P."/>
            <person name="Tomlinson C."/>
            <person name="Chen J."/>
            <person name="Wollam A."/>
            <person name="Pepin K.H."/>
            <person name="Bhonagiri V."/>
            <person name="Zhang X."/>
            <person name="Warren W."/>
            <person name="Mitreva M."/>
            <person name="Mardis E.R."/>
            <person name="Wilson R.K."/>
        </authorList>
    </citation>
    <scope>NUCLEOTIDE SEQUENCE [LARGE SCALE GENOMIC DNA]</scope>
    <source>
        <strain evidence="1 2">SD2A-2</strain>
    </source>
</reference>
<name>A0AB73AA80_ENTFC</name>
<evidence type="ECO:0000313" key="1">
    <source>
        <dbReference type="EMBL" id="EPI13481.1"/>
    </source>
</evidence>
<dbReference type="Proteomes" id="UP000014622">
    <property type="component" value="Unassembled WGS sequence"/>
</dbReference>
<dbReference type="EMBL" id="ATIT01000074">
    <property type="protein sequence ID" value="EPI13481.1"/>
    <property type="molecule type" value="Genomic_DNA"/>
</dbReference>
<proteinExistence type="predicted"/>
<organism evidence="1 2">
    <name type="scientific">Enterococcus faecium SD2A-2</name>
    <dbReference type="NCBI Taxonomy" id="1244154"/>
    <lineage>
        <taxon>Bacteria</taxon>
        <taxon>Bacillati</taxon>
        <taxon>Bacillota</taxon>
        <taxon>Bacilli</taxon>
        <taxon>Lactobacillales</taxon>
        <taxon>Enterococcaceae</taxon>
        <taxon>Enterococcus</taxon>
    </lineage>
</organism>
<dbReference type="AlphaFoldDB" id="A0AB73AA80"/>